<dbReference type="InterPro" id="IPR043128">
    <property type="entry name" value="Rev_trsase/Diguanyl_cyclase"/>
</dbReference>
<accession>A0ABN7EDG8</accession>
<proteinExistence type="predicted"/>
<evidence type="ECO:0000259" key="1">
    <source>
        <dbReference type="Pfam" id="PF00078"/>
    </source>
</evidence>
<dbReference type="SUPFAM" id="SSF56672">
    <property type="entry name" value="DNA/RNA polymerases"/>
    <property type="match status" value="1"/>
</dbReference>
<reference evidence="3" key="1">
    <citation type="journal article" date="2020" name="Sci. Rep.">
        <title>Chromosome-scale genome assembly for the duckweed Spirodela intermedia, integrating cytogenetic maps, PacBio and Oxford Nanopore libraries.</title>
        <authorList>
            <person name="Hoang P.T.N."/>
            <person name="Fiebig A."/>
            <person name="Novak P."/>
            <person name="Macas J."/>
            <person name="Cao H.X."/>
            <person name="Stepanenko A."/>
            <person name="Chen G."/>
            <person name="Borisjuk N."/>
            <person name="Scholz U."/>
            <person name="Schubert I."/>
        </authorList>
    </citation>
    <scope>NUCLEOTIDE SEQUENCE [LARGE SCALE GENOMIC DNA]</scope>
</reference>
<gene>
    <name evidence="2" type="ORF">SI7747_UN022118</name>
</gene>
<evidence type="ECO:0000313" key="3">
    <source>
        <dbReference type="Proteomes" id="UP001189122"/>
    </source>
</evidence>
<dbReference type="Pfam" id="PF00078">
    <property type="entry name" value="RVT_1"/>
    <property type="match status" value="1"/>
</dbReference>
<name>A0ABN7EDG8_SPIIN</name>
<dbReference type="CDD" id="cd01647">
    <property type="entry name" value="RT_LTR"/>
    <property type="match status" value="1"/>
</dbReference>
<feature type="domain" description="Reverse transcriptase" evidence="1">
    <location>
        <begin position="45"/>
        <end position="175"/>
    </location>
</feature>
<dbReference type="PANTHER" id="PTHR24559">
    <property type="entry name" value="TRANSPOSON TY3-I GAG-POL POLYPROTEIN"/>
    <property type="match status" value="1"/>
</dbReference>
<dbReference type="PANTHER" id="PTHR24559:SF444">
    <property type="entry name" value="REVERSE TRANSCRIPTASE DOMAIN-CONTAINING PROTEIN"/>
    <property type="match status" value="1"/>
</dbReference>
<dbReference type="InterPro" id="IPR000477">
    <property type="entry name" value="RT_dom"/>
</dbReference>
<dbReference type="Gene3D" id="3.10.10.10">
    <property type="entry name" value="HIV Type 1 Reverse Transcriptase, subunit A, domain 1"/>
    <property type="match status" value="1"/>
</dbReference>
<comment type="caution">
    <text evidence="2">The sequence shown here is derived from an EMBL/GenBank/DDBJ whole genome shotgun (WGS) entry which is preliminary data.</text>
</comment>
<dbReference type="InterPro" id="IPR053134">
    <property type="entry name" value="RNA-dir_DNA_polymerase"/>
</dbReference>
<organism evidence="2 3">
    <name type="scientific">Spirodela intermedia</name>
    <name type="common">Intermediate duckweed</name>
    <dbReference type="NCBI Taxonomy" id="51605"/>
    <lineage>
        <taxon>Eukaryota</taxon>
        <taxon>Viridiplantae</taxon>
        <taxon>Streptophyta</taxon>
        <taxon>Embryophyta</taxon>
        <taxon>Tracheophyta</taxon>
        <taxon>Spermatophyta</taxon>
        <taxon>Magnoliopsida</taxon>
        <taxon>Liliopsida</taxon>
        <taxon>Araceae</taxon>
        <taxon>Lemnoideae</taxon>
        <taxon>Spirodela</taxon>
    </lineage>
</organism>
<keyword evidence="3" id="KW-1185">Reference proteome</keyword>
<evidence type="ECO:0000313" key="2">
    <source>
        <dbReference type="EMBL" id="CAA6675776.1"/>
    </source>
</evidence>
<dbReference type="Gene3D" id="3.30.70.270">
    <property type="match status" value="1"/>
</dbReference>
<dbReference type="InterPro" id="IPR043502">
    <property type="entry name" value="DNA/RNA_pol_sf"/>
</dbReference>
<dbReference type="EMBL" id="CACRZD030000402">
    <property type="protein sequence ID" value="CAA6675776.1"/>
    <property type="molecule type" value="Genomic_DNA"/>
</dbReference>
<protein>
    <recommendedName>
        <fullName evidence="1">Reverse transcriptase domain-containing protein</fullName>
    </recommendedName>
</protein>
<sequence>MFEVVKNEIMKWLKVGFIYAISNSPWVSPIHVKNKQGEELQTRLTIGWRVCIDYKKLNLATKKDHYPLPFINQILEKLARQEYFCFLDGYFGYNQIAIHEDDQEKITFACLIRTFAFRRMPFGLCNAPATFQRYMTTMFSNLVNDCLEIFMDDFSIFGSSFNDCLSNLSKVLKICVRTSWS</sequence>
<dbReference type="Proteomes" id="UP001189122">
    <property type="component" value="Unassembled WGS sequence"/>
</dbReference>